<dbReference type="EMBL" id="CM004475">
    <property type="protein sequence ID" value="OCT78750.1"/>
    <property type="molecule type" value="Genomic_DNA"/>
</dbReference>
<proteinExistence type="predicted"/>
<gene>
    <name evidence="1" type="ORF">XELAEV_18029839mg</name>
</gene>
<dbReference type="Proteomes" id="UP000694892">
    <property type="component" value="Chromosome 5S"/>
</dbReference>
<protein>
    <submittedName>
        <fullName evidence="1">Uncharacterized protein</fullName>
    </submittedName>
</protein>
<name>A0A974CU38_XENLA</name>
<dbReference type="AlphaFoldDB" id="A0A974CU38"/>
<evidence type="ECO:0000313" key="1">
    <source>
        <dbReference type="EMBL" id="OCT78750.1"/>
    </source>
</evidence>
<sequence>MVIAHRIQLDQFKTKYREPGILVIQGFSSEGNTEKMQINNNNKTINFSQRYVEIDLYNRECIISPVA</sequence>
<reference evidence="2" key="1">
    <citation type="journal article" date="2016" name="Nature">
        <title>Genome evolution in the allotetraploid frog Xenopus laevis.</title>
        <authorList>
            <person name="Session A.M."/>
            <person name="Uno Y."/>
            <person name="Kwon T."/>
            <person name="Chapman J.A."/>
            <person name="Toyoda A."/>
            <person name="Takahashi S."/>
            <person name="Fukui A."/>
            <person name="Hikosaka A."/>
            <person name="Suzuki A."/>
            <person name="Kondo M."/>
            <person name="van Heeringen S.J."/>
            <person name="Quigley I."/>
            <person name="Heinz S."/>
            <person name="Ogino H."/>
            <person name="Ochi H."/>
            <person name="Hellsten U."/>
            <person name="Lyons J.B."/>
            <person name="Simakov O."/>
            <person name="Putnam N."/>
            <person name="Stites J."/>
            <person name="Kuroki Y."/>
            <person name="Tanaka T."/>
            <person name="Michiue T."/>
            <person name="Watanabe M."/>
            <person name="Bogdanovic O."/>
            <person name="Lister R."/>
            <person name="Georgiou G."/>
            <person name="Paranjpe S.S."/>
            <person name="van Kruijsbergen I."/>
            <person name="Shu S."/>
            <person name="Carlson J."/>
            <person name="Kinoshita T."/>
            <person name="Ohta Y."/>
            <person name="Mawaribuchi S."/>
            <person name="Jenkins J."/>
            <person name="Grimwood J."/>
            <person name="Schmutz J."/>
            <person name="Mitros T."/>
            <person name="Mozaffari S.V."/>
            <person name="Suzuki Y."/>
            <person name="Haramoto Y."/>
            <person name="Yamamoto T.S."/>
            <person name="Takagi C."/>
            <person name="Heald R."/>
            <person name="Miller K."/>
            <person name="Haudenschild C."/>
            <person name="Kitzman J."/>
            <person name="Nakayama T."/>
            <person name="Izutsu Y."/>
            <person name="Robert J."/>
            <person name="Fortriede J."/>
            <person name="Burns K."/>
            <person name="Lotay V."/>
            <person name="Karimi K."/>
            <person name="Yasuoka Y."/>
            <person name="Dichmann D.S."/>
            <person name="Flajnik M.F."/>
            <person name="Houston D.W."/>
            <person name="Shendure J."/>
            <person name="DuPasquier L."/>
            <person name="Vize P.D."/>
            <person name="Zorn A.M."/>
            <person name="Ito M."/>
            <person name="Marcotte E.M."/>
            <person name="Wallingford J.B."/>
            <person name="Ito Y."/>
            <person name="Asashima M."/>
            <person name="Ueno N."/>
            <person name="Matsuda Y."/>
            <person name="Veenstra G.J."/>
            <person name="Fujiyama A."/>
            <person name="Harland R.M."/>
            <person name="Taira M."/>
            <person name="Rokhsar D.S."/>
        </authorList>
    </citation>
    <scope>NUCLEOTIDE SEQUENCE [LARGE SCALE GENOMIC DNA]</scope>
    <source>
        <strain evidence="2">J</strain>
    </source>
</reference>
<accession>A0A974CU38</accession>
<organism evidence="1 2">
    <name type="scientific">Xenopus laevis</name>
    <name type="common">African clawed frog</name>
    <dbReference type="NCBI Taxonomy" id="8355"/>
    <lineage>
        <taxon>Eukaryota</taxon>
        <taxon>Metazoa</taxon>
        <taxon>Chordata</taxon>
        <taxon>Craniata</taxon>
        <taxon>Vertebrata</taxon>
        <taxon>Euteleostomi</taxon>
        <taxon>Amphibia</taxon>
        <taxon>Batrachia</taxon>
        <taxon>Anura</taxon>
        <taxon>Pipoidea</taxon>
        <taxon>Pipidae</taxon>
        <taxon>Xenopodinae</taxon>
        <taxon>Xenopus</taxon>
        <taxon>Xenopus</taxon>
    </lineage>
</organism>
<evidence type="ECO:0000313" key="2">
    <source>
        <dbReference type="Proteomes" id="UP000694892"/>
    </source>
</evidence>